<dbReference type="AlphaFoldDB" id="A0A438BWQ1"/>
<sequence length="239" mass="26783">MKETGAESQGLPPCEPSPLAFVPMKGSTTRRSHPARDLKSGLIGRLQDRFLETIEVSCSGSLVDDAACITASPFSYAELGEMLKRISSDSDIAVPSAKMFEAGRNVSGIRGMAQQRDLFSDLLRTADYMKAFVSQQKNNEEELHLRLEQAEASLSTAREDNEALRIELAEVKSREESIDARLHETEDEMALLRGEVRQLQTEVSIEKKQREDMQLRLSAQKEELEAEFAAEREELEANY</sequence>
<evidence type="ECO:0000313" key="4">
    <source>
        <dbReference type="Proteomes" id="UP000288805"/>
    </source>
</evidence>
<comment type="caution">
    <text evidence="3">The sequence shown here is derived from an EMBL/GenBank/DDBJ whole genome shotgun (WGS) entry which is preliminary data.</text>
</comment>
<keyword evidence="1" id="KW-0175">Coiled coil</keyword>
<evidence type="ECO:0000256" key="2">
    <source>
        <dbReference type="SAM" id="MobiDB-lite"/>
    </source>
</evidence>
<name>A0A438BWQ1_VITVI</name>
<feature type="region of interest" description="Disordered" evidence="2">
    <location>
        <begin position="1"/>
        <end position="36"/>
    </location>
</feature>
<gene>
    <name evidence="3" type="ORF">CK203_094700</name>
</gene>
<reference evidence="3 4" key="1">
    <citation type="journal article" date="2018" name="PLoS Genet.">
        <title>Population sequencing reveals clonal diversity and ancestral inbreeding in the grapevine cultivar Chardonnay.</title>
        <authorList>
            <person name="Roach M.J."/>
            <person name="Johnson D.L."/>
            <person name="Bohlmann J."/>
            <person name="van Vuuren H.J."/>
            <person name="Jones S.J."/>
            <person name="Pretorius I.S."/>
            <person name="Schmidt S.A."/>
            <person name="Borneman A.R."/>
        </authorList>
    </citation>
    <scope>NUCLEOTIDE SEQUENCE [LARGE SCALE GENOMIC DNA]</scope>
    <source>
        <strain evidence="4">cv. Chardonnay</strain>
        <tissue evidence="3">Leaf</tissue>
    </source>
</reference>
<dbReference type="Proteomes" id="UP000288805">
    <property type="component" value="Unassembled WGS sequence"/>
</dbReference>
<feature type="coiled-coil region" evidence="1">
    <location>
        <begin position="133"/>
        <end position="238"/>
    </location>
</feature>
<evidence type="ECO:0000256" key="1">
    <source>
        <dbReference type="SAM" id="Coils"/>
    </source>
</evidence>
<protein>
    <submittedName>
        <fullName evidence="3">Uncharacterized protein</fullName>
    </submittedName>
</protein>
<proteinExistence type="predicted"/>
<accession>A0A438BWQ1</accession>
<dbReference type="EMBL" id="QGNW01002600">
    <property type="protein sequence ID" value="RVW15434.1"/>
    <property type="molecule type" value="Genomic_DNA"/>
</dbReference>
<organism evidence="3 4">
    <name type="scientific">Vitis vinifera</name>
    <name type="common">Grape</name>
    <dbReference type="NCBI Taxonomy" id="29760"/>
    <lineage>
        <taxon>Eukaryota</taxon>
        <taxon>Viridiplantae</taxon>
        <taxon>Streptophyta</taxon>
        <taxon>Embryophyta</taxon>
        <taxon>Tracheophyta</taxon>
        <taxon>Spermatophyta</taxon>
        <taxon>Magnoliopsida</taxon>
        <taxon>eudicotyledons</taxon>
        <taxon>Gunneridae</taxon>
        <taxon>Pentapetalae</taxon>
        <taxon>rosids</taxon>
        <taxon>Vitales</taxon>
        <taxon>Vitaceae</taxon>
        <taxon>Viteae</taxon>
        <taxon>Vitis</taxon>
    </lineage>
</organism>
<evidence type="ECO:0000313" key="3">
    <source>
        <dbReference type="EMBL" id="RVW15434.1"/>
    </source>
</evidence>